<organism evidence="4 5">
    <name type="scientific">Xanthobacter agilis</name>
    <dbReference type="NCBI Taxonomy" id="47492"/>
    <lineage>
        <taxon>Bacteria</taxon>
        <taxon>Pseudomonadati</taxon>
        <taxon>Pseudomonadota</taxon>
        <taxon>Alphaproteobacteria</taxon>
        <taxon>Hyphomicrobiales</taxon>
        <taxon>Xanthobacteraceae</taxon>
        <taxon>Xanthobacter</taxon>
    </lineage>
</organism>
<name>A0ABU0LIK9_XANAG</name>
<accession>A0ABU0LIK9</accession>
<protein>
    <submittedName>
        <fullName evidence="4">Chaperone required for assembly of F1-ATPase</fullName>
    </submittedName>
</protein>
<dbReference type="InterPro" id="IPR042272">
    <property type="entry name" value="ATP12_ATP_synth-F1-assembly_N"/>
</dbReference>
<dbReference type="Pfam" id="PF07542">
    <property type="entry name" value="ATP12"/>
    <property type="match status" value="1"/>
</dbReference>
<evidence type="ECO:0000256" key="1">
    <source>
        <dbReference type="ARBA" id="ARBA00008231"/>
    </source>
</evidence>
<keyword evidence="2" id="KW-0809">Transit peptide</keyword>
<dbReference type="Gene3D" id="1.10.3580.10">
    <property type="entry name" value="ATP12 ATPase"/>
    <property type="match status" value="1"/>
</dbReference>
<reference evidence="4 5" key="1">
    <citation type="submission" date="2023-07" db="EMBL/GenBank/DDBJ databases">
        <title>Genomic Encyclopedia of Type Strains, Phase IV (KMG-IV): sequencing the most valuable type-strain genomes for metagenomic binning, comparative biology and taxonomic classification.</title>
        <authorList>
            <person name="Goeker M."/>
        </authorList>
    </citation>
    <scope>NUCLEOTIDE SEQUENCE [LARGE SCALE GENOMIC DNA]</scope>
    <source>
        <strain evidence="4 5">DSM 3770</strain>
    </source>
</reference>
<dbReference type="PANTHER" id="PTHR21013">
    <property type="entry name" value="ATP SYNTHASE MITOCHONDRIAL F1 COMPLEX ASSEMBLY FACTOR 2/ATP12 PROTEIN, MITOCHONDRIAL PRECURSOR"/>
    <property type="match status" value="1"/>
</dbReference>
<dbReference type="RefSeq" id="WP_237346541.1">
    <property type="nucleotide sequence ID" value="NZ_JABWGX010000020.1"/>
</dbReference>
<dbReference type="EMBL" id="JAUSVY010000011">
    <property type="protein sequence ID" value="MDQ0506973.1"/>
    <property type="molecule type" value="Genomic_DNA"/>
</dbReference>
<evidence type="ECO:0000313" key="5">
    <source>
        <dbReference type="Proteomes" id="UP001241747"/>
    </source>
</evidence>
<keyword evidence="5" id="KW-1185">Reference proteome</keyword>
<evidence type="ECO:0000256" key="3">
    <source>
        <dbReference type="ARBA" id="ARBA00023186"/>
    </source>
</evidence>
<sequence>MRELLTDLEAGGAEPADPVARAQAALRPARPKRFYKDVTVSAAEGGFTLLLDGRAVRTPARNLLLVPTRALAEALAKEWDAQAREIDPLSMPLTRLANVAIDRVAPEADAVRDEVVRYAGTDMLFYRAEGPTALVERQARHWDPVLDWARETHGAPFFLSEGVCHVAQPGDSLARVAALLPGAALPLAAVHVMTTLTGSALLALAVAEGVIDADTAWQAAHVDEDWNRELWGEDEAATARRAARRVEMDAAVTALRLGADVAA</sequence>
<dbReference type="InterPro" id="IPR011419">
    <property type="entry name" value="ATP12_ATP_synth-F1-assembly"/>
</dbReference>
<dbReference type="SUPFAM" id="SSF160909">
    <property type="entry name" value="ATP12-like"/>
    <property type="match status" value="1"/>
</dbReference>
<comment type="similarity">
    <text evidence="1">Belongs to the ATP12 family.</text>
</comment>
<dbReference type="Gene3D" id="3.30.2180.10">
    <property type="entry name" value="ATP12-like"/>
    <property type="match status" value="1"/>
</dbReference>
<keyword evidence="3" id="KW-0143">Chaperone</keyword>
<dbReference type="PANTHER" id="PTHR21013:SF10">
    <property type="entry name" value="ATP SYNTHASE MITOCHONDRIAL F1 COMPLEX ASSEMBLY FACTOR 2"/>
    <property type="match status" value="1"/>
</dbReference>
<gene>
    <name evidence="4" type="ORF">QOZ94_003788</name>
</gene>
<dbReference type="Proteomes" id="UP001241747">
    <property type="component" value="Unassembled WGS sequence"/>
</dbReference>
<evidence type="ECO:0000256" key="2">
    <source>
        <dbReference type="ARBA" id="ARBA00022946"/>
    </source>
</evidence>
<proteinExistence type="inferred from homology"/>
<evidence type="ECO:0000313" key="4">
    <source>
        <dbReference type="EMBL" id="MDQ0506973.1"/>
    </source>
</evidence>
<comment type="caution">
    <text evidence="4">The sequence shown here is derived from an EMBL/GenBank/DDBJ whole genome shotgun (WGS) entry which is preliminary data.</text>
</comment>
<dbReference type="InterPro" id="IPR023335">
    <property type="entry name" value="ATP12_ortho_dom_sf"/>
</dbReference>